<evidence type="ECO:0000256" key="7">
    <source>
        <dbReference type="ARBA" id="ARBA00023136"/>
    </source>
</evidence>
<evidence type="ECO:0000256" key="8">
    <source>
        <dbReference type="SAM" id="MobiDB-lite"/>
    </source>
</evidence>
<feature type="transmembrane region" description="Helical" evidence="9">
    <location>
        <begin position="209"/>
        <end position="230"/>
    </location>
</feature>
<feature type="transmembrane region" description="Helical" evidence="9">
    <location>
        <begin position="148"/>
        <end position="165"/>
    </location>
</feature>
<proteinExistence type="inferred from homology"/>
<feature type="transmembrane region" description="Helical" evidence="9">
    <location>
        <begin position="266"/>
        <end position="286"/>
    </location>
</feature>
<evidence type="ECO:0000256" key="5">
    <source>
        <dbReference type="ARBA" id="ARBA00022692"/>
    </source>
</evidence>
<keyword evidence="3" id="KW-0813">Transport</keyword>
<dbReference type="NCBIfam" id="TIGR00688">
    <property type="entry name" value="rarD"/>
    <property type="match status" value="1"/>
</dbReference>
<dbReference type="AlphaFoldDB" id="A0AAF0P5T6"/>
<evidence type="ECO:0000256" key="3">
    <source>
        <dbReference type="ARBA" id="ARBA00022448"/>
    </source>
</evidence>
<keyword evidence="4" id="KW-1003">Cell membrane</keyword>
<comment type="subcellular location">
    <subcellularLocation>
        <location evidence="1">Cell membrane</location>
        <topology evidence="1">Multi-pass membrane protein</topology>
    </subcellularLocation>
</comment>
<feature type="compositionally biased region" description="Basic residues" evidence="8">
    <location>
        <begin position="288"/>
        <end position="308"/>
    </location>
</feature>
<evidence type="ECO:0000259" key="10">
    <source>
        <dbReference type="Pfam" id="PF00892"/>
    </source>
</evidence>
<reference evidence="11 12" key="2">
    <citation type="journal article" date="2021" name="Mar. Drugs">
        <title>A New Micromonospora Strain with Antibiotic Activity Isolated from the Microbiome of a Mid-Atlantic Deep-Sea Sponge.</title>
        <authorList>
            <person name="Back C.R."/>
            <person name="Stennett H.L."/>
            <person name="Williams S.E."/>
            <person name="Wang L."/>
            <person name="Ojeda Gomez J."/>
            <person name="Abdulle O.M."/>
            <person name="Duffy T."/>
            <person name="Neal C."/>
            <person name="Mantell J."/>
            <person name="Jepson M.A."/>
            <person name="Hendry K.R."/>
            <person name="Powell D."/>
            <person name="Stach J.E.M."/>
            <person name="Essex-Lopresti A.E."/>
            <person name="Willis C.L."/>
            <person name="Curnow P."/>
            <person name="Race P.R."/>
        </authorList>
    </citation>
    <scope>NUCLEOTIDE SEQUENCE [LARGE SCALE GENOMIC DNA]</scope>
    <source>
        <strain evidence="11 12">28ISP2-46</strain>
    </source>
</reference>
<feature type="domain" description="EamA" evidence="10">
    <location>
        <begin position="151"/>
        <end position="282"/>
    </location>
</feature>
<accession>A0AAF0P5T6</accession>
<feature type="domain" description="EamA" evidence="10">
    <location>
        <begin position="6"/>
        <end position="142"/>
    </location>
</feature>
<dbReference type="InterPro" id="IPR000620">
    <property type="entry name" value="EamA_dom"/>
</dbReference>
<evidence type="ECO:0000256" key="2">
    <source>
        <dbReference type="ARBA" id="ARBA00007362"/>
    </source>
</evidence>
<keyword evidence="6 9" id="KW-1133">Transmembrane helix</keyword>
<sequence>MNQLRLGYLYGIGAYLLWGFFPIYLKLLRPAGPVEILAHRIVWSVAFVALLLAAMRHIGFLRTLAQRPRVLAGITLAAALIAVNWGTYIYGVNSDRVVETALGYFINPLVSVLFGVVALRERLRPAQWGALGVGALAVAVLTVDYGRLPWLALTLAFSFAGYGLVKKRLGLPAVEGLFVESAVLALPALAYLAWLSARGDSTFGHVSAGHTALLVLAGAATAIPLLLFAGAANRLPLSTVGMLQYLAPILQLGCGVLIFHEPMPPARLAGFALVWLALVVFTTDALHHSRRRPHPTPPRPRPRPHPRRSCTYCPDRKGEPPVTRAASARSRKRGVGVRGGGEGEG</sequence>
<evidence type="ECO:0000313" key="11">
    <source>
        <dbReference type="EMBL" id="WMF04603.1"/>
    </source>
</evidence>
<feature type="transmembrane region" description="Helical" evidence="9">
    <location>
        <begin position="126"/>
        <end position="142"/>
    </location>
</feature>
<keyword evidence="5 9" id="KW-0812">Transmembrane</keyword>
<dbReference type="KEGG" id="mfeu:H1D33_08850"/>
<name>A0AAF0P5T6_9ACTN</name>
<reference evidence="12" key="1">
    <citation type="submission" date="2020-07" db="EMBL/GenBank/DDBJ databases">
        <title>A new Micromonospora strain with potent antibiotic activity isolated from the microbiome of a mid-Atlantic deep-sea sponge.</title>
        <authorList>
            <person name="Back C.R."/>
            <person name="Stennett H.L."/>
            <person name="Williams S.E."/>
            <person name="Wang L."/>
            <person name="Ojeda Gomez J."/>
            <person name="Abdulle O.M."/>
            <person name="Duffy T."/>
            <person name="Hendry K.R."/>
            <person name="Powell D."/>
            <person name="Stach J.E."/>
            <person name="Essex-Lopresti A.E."/>
            <person name="Willis C.L."/>
            <person name="Curnow P."/>
            <person name="Race P.R."/>
        </authorList>
    </citation>
    <scope>NUCLEOTIDE SEQUENCE [LARGE SCALE GENOMIC DNA]</scope>
    <source>
        <strain evidence="12">28ISP2-46</strain>
    </source>
</reference>
<dbReference type="SUPFAM" id="SSF103481">
    <property type="entry name" value="Multidrug resistance efflux transporter EmrE"/>
    <property type="match status" value="2"/>
</dbReference>
<feature type="transmembrane region" description="Helical" evidence="9">
    <location>
        <begin position="242"/>
        <end position="260"/>
    </location>
</feature>
<gene>
    <name evidence="11" type="primary">rarD</name>
    <name evidence="11" type="ORF">H1D33_08850</name>
</gene>
<evidence type="ECO:0000256" key="6">
    <source>
        <dbReference type="ARBA" id="ARBA00022989"/>
    </source>
</evidence>
<keyword evidence="12" id="KW-1185">Reference proteome</keyword>
<feature type="transmembrane region" description="Helical" evidence="9">
    <location>
        <begin position="37"/>
        <end position="58"/>
    </location>
</feature>
<evidence type="ECO:0000256" key="4">
    <source>
        <dbReference type="ARBA" id="ARBA00022475"/>
    </source>
</evidence>
<evidence type="ECO:0000313" key="12">
    <source>
        <dbReference type="Proteomes" id="UP000510844"/>
    </source>
</evidence>
<feature type="transmembrane region" description="Helical" evidence="9">
    <location>
        <begin position="70"/>
        <end position="90"/>
    </location>
</feature>
<dbReference type="PANTHER" id="PTHR22911">
    <property type="entry name" value="ACYL-MALONYL CONDENSING ENZYME-RELATED"/>
    <property type="match status" value="1"/>
</dbReference>
<organism evidence="11 12">
    <name type="scientific">Micromonospora robiginosa</name>
    <dbReference type="NCBI Taxonomy" id="2749844"/>
    <lineage>
        <taxon>Bacteria</taxon>
        <taxon>Bacillati</taxon>
        <taxon>Actinomycetota</taxon>
        <taxon>Actinomycetes</taxon>
        <taxon>Micromonosporales</taxon>
        <taxon>Micromonosporaceae</taxon>
        <taxon>Micromonospora</taxon>
    </lineage>
</organism>
<dbReference type="Proteomes" id="UP000510844">
    <property type="component" value="Chromosome"/>
</dbReference>
<keyword evidence="7 9" id="KW-0472">Membrane</keyword>
<evidence type="ECO:0000256" key="1">
    <source>
        <dbReference type="ARBA" id="ARBA00004651"/>
    </source>
</evidence>
<comment type="similarity">
    <text evidence="2">Belongs to the EamA transporter family.</text>
</comment>
<protein>
    <submittedName>
        <fullName evidence="11">EamA family transporter RarD</fullName>
    </submittedName>
</protein>
<feature type="region of interest" description="Disordered" evidence="8">
    <location>
        <begin position="287"/>
        <end position="345"/>
    </location>
</feature>
<feature type="transmembrane region" description="Helical" evidence="9">
    <location>
        <begin position="7"/>
        <end position="25"/>
    </location>
</feature>
<evidence type="ECO:0000256" key="9">
    <source>
        <dbReference type="SAM" id="Phobius"/>
    </source>
</evidence>
<dbReference type="InterPro" id="IPR004626">
    <property type="entry name" value="RarD"/>
</dbReference>
<dbReference type="EMBL" id="CP059322">
    <property type="protein sequence ID" value="WMF04603.1"/>
    <property type="molecule type" value="Genomic_DNA"/>
</dbReference>
<dbReference type="InterPro" id="IPR037185">
    <property type="entry name" value="EmrE-like"/>
</dbReference>
<feature type="transmembrane region" description="Helical" evidence="9">
    <location>
        <begin position="177"/>
        <end position="197"/>
    </location>
</feature>
<feature type="transmembrane region" description="Helical" evidence="9">
    <location>
        <begin position="102"/>
        <end position="119"/>
    </location>
</feature>
<feature type="compositionally biased region" description="Gly residues" evidence="8">
    <location>
        <begin position="336"/>
        <end position="345"/>
    </location>
</feature>
<dbReference type="Pfam" id="PF00892">
    <property type="entry name" value="EamA"/>
    <property type="match status" value="2"/>
</dbReference>
<dbReference type="RefSeq" id="WP_307755236.1">
    <property type="nucleotide sequence ID" value="NZ_CP059322.2"/>
</dbReference>
<dbReference type="GO" id="GO:0005886">
    <property type="term" value="C:plasma membrane"/>
    <property type="evidence" value="ECO:0007669"/>
    <property type="project" value="UniProtKB-SubCell"/>
</dbReference>
<dbReference type="PANTHER" id="PTHR22911:SF137">
    <property type="entry name" value="SOLUTE CARRIER FAMILY 35 MEMBER G2-RELATED"/>
    <property type="match status" value="1"/>
</dbReference>